<sequence length="374" mass="42621">MATSDPYLYRAASNIPYFSADGDTYLARTPLRELRKTRPLRVLSEEDFTFWQTYGYIVVKEAIPAPAARRLLDFAWDFQGLDPDRPETWYQERAFRSDLERELHIYGFVEAYHHQLIWDSRQTQRVYDAFVDVWDCEELWVTLDRLNLNPPNVRNRDRALIERRERGFDIELHWDIDTSLGVPPQRVQGVIALNDTEPALGGFQCCPELFRRFDRWKALQPEDRDPIRPAVDRREMPVVRPELAAGDLLIWNGLLAHGVAPNTSEQGVRSVQYLSMMPALESHRSLRQSRTGSWRHLSTPDWNPTLVGDPDRHESQRYGPAELTGLGARLLGLESWHGPDGGTGTGTGTREGTGESEGTETTAATGEETCAVSV</sequence>
<feature type="compositionally biased region" description="Gly residues" evidence="1">
    <location>
        <begin position="339"/>
        <end position="351"/>
    </location>
</feature>
<organism evidence="2 3">
    <name type="scientific">Streptomyces qinglanensis</name>
    <dbReference type="NCBI Taxonomy" id="943816"/>
    <lineage>
        <taxon>Bacteria</taxon>
        <taxon>Bacillati</taxon>
        <taxon>Actinomycetota</taxon>
        <taxon>Actinomycetes</taxon>
        <taxon>Kitasatosporales</taxon>
        <taxon>Streptomycetaceae</taxon>
        <taxon>Streptomyces</taxon>
    </lineage>
</organism>
<dbReference type="AlphaFoldDB" id="A0A1H9TUY4"/>
<dbReference type="Proteomes" id="UP000182841">
    <property type="component" value="Unassembled WGS sequence"/>
</dbReference>
<dbReference type="OrthoDB" id="1157001at2"/>
<accession>A0A1H9TUY4</accession>
<evidence type="ECO:0000256" key="1">
    <source>
        <dbReference type="SAM" id="MobiDB-lite"/>
    </source>
</evidence>
<dbReference type="Gene3D" id="2.60.120.620">
    <property type="entry name" value="q2cbj1_9rhob like domain"/>
    <property type="match status" value="1"/>
</dbReference>
<dbReference type="Pfam" id="PF05721">
    <property type="entry name" value="PhyH"/>
    <property type="match status" value="1"/>
</dbReference>
<dbReference type="InterPro" id="IPR008775">
    <property type="entry name" value="Phytyl_CoA_dOase-like"/>
</dbReference>
<dbReference type="STRING" id="943816.AN217_16335"/>
<feature type="region of interest" description="Disordered" evidence="1">
    <location>
        <begin position="332"/>
        <end position="374"/>
    </location>
</feature>
<dbReference type="PANTHER" id="PTHR31630:SF6">
    <property type="entry name" value="PHYTANOYL-COA DIOXYGENASE-RELATED"/>
    <property type="match status" value="1"/>
</dbReference>
<protein>
    <submittedName>
        <fullName evidence="2">Phytanoyl-CoA dioxygenase (PhyH)</fullName>
    </submittedName>
</protein>
<dbReference type="EMBL" id="FOGO01000007">
    <property type="protein sequence ID" value="SES00798.1"/>
    <property type="molecule type" value="Genomic_DNA"/>
</dbReference>
<dbReference type="GO" id="GO:0016706">
    <property type="term" value="F:2-oxoglutarate-dependent dioxygenase activity"/>
    <property type="evidence" value="ECO:0007669"/>
    <property type="project" value="UniProtKB-ARBA"/>
</dbReference>
<evidence type="ECO:0000313" key="2">
    <source>
        <dbReference type="EMBL" id="SES00798.1"/>
    </source>
</evidence>
<gene>
    <name evidence="2" type="ORF">SAMN05421870_1076</name>
</gene>
<feature type="compositionally biased region" description="Low complexity" evidence="1">
    <location>
        <begin position="359"/>
        <end position="374"/>
    </location>
</feature>
<reference evidence="3" key="1">
    <citation type="submission" date="2016-10" db="EMBL/GenBank/DDBJ databases">
        <authorList>
            <person name="Varghese N."/>
            <person name="Submissions S."/>
        </authorList>
    </citation>
    <scope>NUCLEOTIDE SEQUENCE [LARGE SCALE GENOMIC DNA]</scope>
    <source>
        <strain evidence="3">CGMCC 4.6825</strain>
    </source>
</reference>
<keyword evidence="3" id="KW-1185">Reference proteome</keyword>
<name>A0A1H9TUY4_9ACTN</name>
<dbReference type="PANTHER" id="PTHR31630">
    <property type="entry name" value="PHYTANOYL-COA DIOXYGENASE-RELATED-RELATED"/>
    <property type="match status" value="1"/>
</dbReference>
<keyword evidence="2" id="KW-0560">Oxidoreductase</keyword>
<keyword evidence="2" id="KW-0223">Dioxygenase</keyword>
<proteinExistence type="predicted"/>
<dbReference type="RefSeq" id="WP_075000965.1">
    <property type="nucleotide sequence ID" value="NZ_FOGO01000007.1"/>
</dbReference>
<dbReference type="SUPFAM" id="SSF51197">
    <property type="entry name" value="Clavaminate synthase-like"/>
    <property type="match status" value="1"/>
</dbReference>
<evidence type="ECO:0000313" key="3">
    <source>
        <dbReference type="Proteomes" id="UP000182841"/>
    </source>
</evidence>